<dbReference type="PANTHER" id="PTHR31973">
    <property type="entry name" value="POLYPROTEIN, PUTATIVE-RELATED"/>
    <property type="match status" value="1"/>
</dbReference>
<dbReference type="PANTHER" id="PTHR31973:SF187">
    <property type="entry name" value="MUTATOR TRANSPOSASE MUDRA PROTEIN"/>
    <property type="match status" value="1"/>
</dbReference>
<feature type="domain" description="Transposase MuDR plant" evidence="2">
    <location>
        <begin position="192"/>
        <end position="252"/>
    </location>
</feature>
<feature type="compositionally biased region" description="Acidic residues" evidence="1">
    <location>
        <begin position="8"/>
        <end position="30"/>
    </location>
</feature>
<evidence type="ECO:0000259" key="2">
    <source>
        <dbReference type="Pfam" id="PF03108"/>
    </source>
</evidence>
<reference evidence="3 4" key="1">
    <citation type="submission" date="2024-04" db="EMBL/GenBank/DDBJ databases">
        <authorList>
            <person name="Fracassetti M."/>
        </authorList>
    </citation>
    <scope>NUCLEOTIDE SEQUENCE [LARGE SCALE GENOMIC DNA]</scope>
</reference>
<gene>
    <name evidence="3" type="ORF">LTRI10_LOCUS19254</name>
</gene>
<name>A0AAV2DW79_9ROSI</name>
<dbReference type="Pfam" id="PF03108">
    <property type="entry name" value="DBD_Tnp_Mut"/>
    <property type="match status" value="1"/>
</dbReference>
<dbReference type="Proteomes" id="UP001497516">
    <property type="component" value="Chromosome 3"/>
</dbReference>
<dbReference type="AlphaFoldDB" id="A0AAV2DW79"/>
<evidence type="ECO:0000313" key="4">
    <source>
        <dbReference type="Proteomes" id="UP001497516"/>
    </source>
</evidence>
<feature type="compositionally biased region" description="Acidic residues" evidence="1">
    <location>
        <begin position="81"/>
        <end position="102"/>
    </location>
</feature>
<evidence type="ECO:0000313" key="3">
    <source>
        <dbReference type="EMBL" id="CAL1377620.1"/>
    </source>
</evidence>
<feature type="region of interest" description="Disordered" evidence="1">
    <location>
        <begin position="1"/>
        <end position="35"/>
    </location>
</feature>
<organism evidence="3 4">
    <name type="scientific">Linum trigynum</name>
    <dbReference type="NCBI Taxonomy" id="586398"/>
    <lineage>
        <taxon>Eukaryota</taxon>
        <taxon>Viridiplantae</taxon>
        <taxon>Streptophyta</taxon>
        <taxon>Embryophyta</taxon>
        <taxon>Tracheophyta</taxon>
        <taxon>Spermatophyta</taxon>
        <taxon>Magnoliopsida</taxon>
        <taxon>eudicotyledons</taxon>
        <taxon>Gunneridae</taxon>
        <taxon>Pentapetalae</taxon>
        <taxon>rosids</taxon>
        <taxon>fabids</taxon>
        <taxon>Malpighiales</taxon>
        <taxon>Linaceae</taxon>
        <taxon>Linum</taxon>
    </lineage>
</organism>
<feature type="compositionally biased region" description="Polar residues" evidence="1">
    <location>
        <begin position="123"/>
        <end position="134"/>
    </location>
</feature>
<feature type="region of interest" description="Disordered" evidence="1">
    <location>
        <begin position="62"/>
        <end position="157"/>
    </location>
</feature>
<dbReference type="EMBL" id="OZ034816">
    <property type="protein sequence ID" value="CAL1377620.1"/>
    <property type="molecule type" value="Genomic_DNA"/>
</dbReference>
<proteinExistence type="predicted"/>
<accession>A0AAV2DW79</accession>
<dbReference type="InterPro" id="IPR004332">
    <property type="entry name" value="Transposase_MuDR"/>
</dbReference>
<keyword evidence="4" id="KW-1185">Reference proteome</keyword>
<evidence type="ECO:0000256" key="1">
    <source>
        <dbReference type="SAM" id="MobiDB-lite"/>
    </source>
</evidence>
<protein>
    <recommendedName>
        <fullName evidence="2">Transposase MuDR plant domain-containing protein</fullName>
    </recommendedName>
</protein>
<sequence length="337" mass="38484">MSNSWEELIGENDPDRDIDEEDYMSPEDDANASVARDIYHVEDSDDALTSDDEYLEARANLRAYGESRKRKVKARQLANGEEVEQLDDFEELSSESEEEGGDEAANVNEGNVNEEEGIDAGNDATNPSLSNQHPSRPEQDRPEGSNHSSYRLSENSDHVRLNLSEENGGEPYDDAPHYDPNCDHKSLQFMVKHKFESPEQFKDAVIQHSIAAGASIRWLRSNPTRREVKCKAPNCKWGLYASWFRKDRSFMVRKVGAPHSCSRQLRVNQLTAKWIAKDMLERFRINPEWAPDQIVAEVKLKHNMEVKRRTCYRAKVKAIGLLSGSLVEEYKKLRIAT</sequence>
<feature type="compositionally biased region" description="Basic and acidic residues" evidence="1">
    <location>
        <begin position="135"/>
        <end position="144"/>
    </location>
</feature>